<dbReference type="GO" id="GO:0003700">
    <property type="term" value="F:DNA-binding transcription factor activity"/>
    <property type="evidence" value="ECO:0007669"/>
    <property type="project" value="TreeGrafter"/>
</dbReference>
<dbReference type="InterPro" id="IPR050109">
    <property type="entry name" value="HTH-type_TetR-like_transc_reg"/>
</dbReference>
<keyword evidence="3" id="KW-0804">Transcription</keyword>
<dbReference type="EMBL" id="VFOZ01000001">
    <property type="protein sequence ID" value="TQM00863.1"/>
    <property type="molecule type" value="Genomic_DNA"/>
</dbReference>
<evidence type="ECO:0000256" key="4">
    <source>
        <dbReference type="PROSITE-ProRule" id="PRU00335"/>
    </source>
</evidence>
<sequence>MVMAGETAVPQTMRARILRAAGQVIRDKGLARATTKEIAEAAQCSEGSLYRHFDSKEDLFLAVLSEQLPAFLPALHELTSRTGKGTVAANLERVGMAALAFFDESIPMFASVFAEPTLLAQHSEWMRTTDTGPHRAVVLVADYLRGEQALRRVHADVSAEEAAAMLLGACYLRSFTRQSNPAKPISDQRFIRRLLATLFAGLTPPAA</sequence>
<dbReference type="PANTHER" id="PTHR30055:SF238">
    <property type="entry name" value="MYCOFACTOCIN BIOSYNTHESIS TRANSCRIPTIONAL REGULATOR MFTR-RELATED"/>
    <property type="match status" value="1"/>
</dbReference>
<organism evidence="6 7">
    <name type="scientific">Actinoallomurus bryophytorum</name>
    <dbReference type="NCBI Taxonomy" id="1490222"/>
    <lineage>
        <taxon>Bacteria</taxon>
        <taxon>Bacillati</taxon>
        <taxon>Actinomycetota</taxon>
        <taxon>Actinomycetes</taxon>
        <taxon>Streptosporangiales</taxon>
        <taxon>Thermomonosporaceae</taxon>
        <taxon>Actinoallomurus</taxon>
    </lineage>
</organism>
<dbReference type="InterPro" id="IPR009057">
    <property type="entry name" value="Homeodomain-like_sf"/>
</dbReference>
<comment type="caution">
    <text evidence="6">The sequence shown here is derived from an EMBL/GenBank/DDBJ whole genome shotgun (WGS) entry which is preliminary data.</text>
</comment>
<protein>
    <submittedName>
        <fullName evidence="6">TetR family transcriptional regulator</fullName>
    </submittedName>
</protein>
<evidence type="ECO:0000256" key="2">
    <source>
        <dbReference type="ARBA" id="ARBA00023125"/>
    </source>
</evidence>
<evidence type="ECO:0000313" key="6">
    <source>
        <dbReference type="EMBL" id="TQM00863.1"/>
    </source>
</evidence>
<dbReference type="PANTHER" id="PTHR30055">
    <property type="entry name" value="HTH-TYPE TRANSCRIPTIONAL REGULATOR RUTR"/>
    <property type="match status" value="1"/>
</dbReference>
<name>A0A543CUT7_9ACTN</name>
<dbReference type="AlphaFoldDB" id="A0A543CUT7"/>
<dbReference type="PRINTS" id="PR00455">
    <property type="entry name" value="HTHTETR"/>
</dbReference>
<dbReference type="RefSeq" id="WP_141960743.1">
    <property type="nucleotide sequence ID" value="NZ_VFOZ01000001.1"/>
</dbReference>
<evidence type="ECO:0000256" key="1">
    <source>
        <dbReference type="ARBA" id="ARBA00023015"/>
    </source>
</evidence>
<proteinExistence type="predicted"/>
<dbReference type="SUPFAM" id="SSF46689">
    <property type="entry name" value="Homeodomain-like"/>
    <property type="match status" value="1"/>
</dbReference>
<keyword evidence="2 4" id="KW-0238">DNA-binding</keyword>
<dbReference type="InterPro" id="IPR036271">
    <property type="entry name" value="Tet_transcr_reg_TetR-rel_C_sf"/>
</dbReference>
<dbReference type="Proteomes" id="UP000316096">
    <property type="component" value="Unassembled WGS sequence"/>
</dbReference>
<dbReference type="OrthoDB" id="5068503at2"/>
<dbReference type="Pfam" id="PF00440">
    <property type="entry name" value="TetR_N"/>
    <property type="match status" value="1"/>
</dbReference>
<keyword evidence="7" id="KW-1185">Reference proteome</keyword>
<feature type="DNA-binding region" description="H-T-H motif" evidence="4">
    <location>
        <begin position="34"/>
        <end position="53"/>
    </location>
</feature>
<dbReference type="SUPFAM" id="SSF48498">
    <property type="entry name" value="Tetracyclin repressor-like, C-terminal domain"/>
    <property type="match status" value="1"/>
</dbReference>
<evidence type="ECO:0000313" key="7">
    <source>
        <dbReference type="Proteomes" id="UP000316096"/>
    </source>
</evidence>
<evidence type="ECO:0000259" key="5">
    <source>
        <dbReference type="PROSITE" id="PS50977"/>
    </source>
</evidence>
<dbReference type="InterPro" id="IPR001647">
    <property type="entry name" value="HTH_TetR"/>
</dbReference>
<dbReference type="Gene3D" id="1.10.357.10">
    <property type="entry name" value="Tetracycline Repressor, domain 2"/>
    <property type="match status" value="1"/>
</dbReference>
<feature type="domain" description="HTH tetR-type" evidence="5">
    <location>
        <begin position="11"/>
        <end position="71"/>
    </location>
</feature>
<gene>
    <name evidence="6" type="ORF">FB559_6586</name>
</gene>
<dbReference type="GO" id="GO:0000976">
    <property type="term" value="F:transcription cis-regulatory region binding"/>
    <property type="evidence" value="ECO:0007669"/>
    <property type="project" value="TreeGrafter"/>
</dbReference>
<dbReference type="PROSITE" id="PS50977">
    <property type="entry name" value="HTH_TETR_2"/>
    <property type="match status" value="1"/>
</dbReference>
<keyword evidence="1" id="KW-0805">Transcription regulation</keyword>
<accession>A0A543CUT7</accession>
<evidence type="ECO:0000256" key="3">
    <source>
        <dbReference type="ARBA" id="ARBA00023163"/>
    </source>
</evidence>
<reference evidence="6 7" key="1">
    <citation type="submission" date="2019-06" db="EMBL/GenBank/DDBJ databases">
        <title>Sequencing the genomes of 1000 actinobacteria strains.</title>
        <authorList>
            <person name="Klenk H.-P."/>
        </authorList>
    </citation>
    <scope>NUCLEOTIDE SEQUENCE [LARGE SCALE GENOMIC DNA]</scope>
    <source>
        <strain evidence="6 7">DSM 102200</strain>
    </source>
</reference>